<dbReference type="PANTHER" id="PTHR35546">
    <property type="entry name" value="F-BOX PROTEIN INTERACTION DOMAIN PROTEIN-RELATED"/>
    <property type="match status" value="1"/>
</dbReference>
<dbReference type="Proteomes" id="UP001396334">
    <property type="component" value="Unassembled WGS sequence"/>
</dbReference>
<evidence type="ECO:0000259" key="1">
    <source>
        <dbReference type="SMART" id="SM00256"/>
    </source>
</evidence>
<accession>A0ABR2SWZ1</accession>
<sequence length="462" mass="53482">MPHHHPFFIHHRKTYRKLNMEFVPSCKVVKRIDATHLFGHKLACSFRNIGPMDEDLLIEVLCCLPPKSLMRCCCVCKPWHTLIYRYCVPRITPFLGCDIRIKKVSSNDVNDLIVGRAVIPESGEDVDVWPPVFNIHDPTIGSLGNEFPGDFSPGARYLLDSQDGLFLFLYPLEKKYILWNPNTKQFLFVPRSENPVNSVALAVEIRLWKPDREMDLFKIVSFRQARGTFWKTLDVFYSCSSTWSEHRVKYINNSNCGLVDFTTYHRHHRPLNKCAYGLNQRSIYLHRKIFILCYPHNLSWFEIRDNSVDVDFYSVDLPDSDRVHTKTMRTGCIGSCGGHIRLAQTDTATSSVQIWVFNVDTRKPNWTEMYRVSLKVLTKHPTLVHLRTVLFPAMRRILKVLALHPESDDGVIIWTPNLIFCYHLKSRNLVSLESSNVLNAVLQRMPMHGFAFTRCLVSLALA</sequence>
<dbReference type="InterPro" id="IPR055290">
    <property type="entry name" value="At3g26010-like"/>
</dbReference>
<comment type="caution">
    <text evidence="2">The sequence shown here is derived from an EMBL/GenBank/DDBJ whole genome shotgun (WGS) entry which is preliminary data.</text>
</comment>
<evidence type="ECO:0000313" key="2">
    <source>
        <dbReference type="EMBL" id="KAK9029743.1"/>
    </source>
</evidence>
<dbReference type="PANTHER" id="PTHR35546:SF25">
    <property type="entry name" value="F-BOX DOMAIN-CONTAINING PROTEIN"/>
    <property type="match status" value="1"/>
</dbReference>
<proteinExistence type="predicted"/>
<dbReference type="Gene3D" id="1.20.1280.50">
    <property type="match status" value="1"/>
</dbReference>
<dbReference type="InterPro" id="IPR036047">
    <property type="entry name" value="F-box-like_dom_sf"/>
</dbReference>
<organism evidence="2 3">
    <name type="scientific">Hibiscus sabdariffa</name>
    <name type="common">roselle</name>
    <dbReference type="NCBI Taxonomy" id="183260"/>
    <lineage>
        <taxon>Eukaryota</taxon>
        <taxon>Viridiplantae</taxon>
        <taxon>Streptophyta</taxon>
        <taxon>Embryophyta</taxon>
        <taxon>Tracheophyta</taxon>
        <taxon>Spermatophyta</taxon>
        <taxon>Magnoliopsida</taxon>
        <taxon>eudicotyledons</taxon>
        <taxon>Gunneridae</taxon>
        <taxon>Pentapetalae</taxon>
        <taxon>rosids</taxon>
        <taxon>malvids</taxon>
        <taxon>Malvales</taxon>
        <taxon>Malvaceae</taxon>
        <taxon>Malvoideae</taxon>
        <taxon>Hibiscus</taxon>
    </lineage>
</organism>
<reference evidence="2 3" key="1">
    <citation type="journal article" date="2024" name="G3 (Bethesda)">
        <title>Genome assembly of Hibiscus sabdariffa L. provides insights into metabolisms of medicinal natural products.</title>
        <authorList>
            <person name="Kim T."/>
        </authorList>
    </citation>
    <scope>NUCLEOTIDE SEQUENCE [LARGE SCALE GENOMIC DNA]</scope>
    <source>
        <strain evidence="2">TK-2024</strain>
        <tissue evidence="2">Old leaves</tissue>
    </source>
</reference>
<protein>
    <recommendedName>
        <fullName evidence="1">F-box domain-containing protein</fullName>
    </recommendedName>
</protein>
<dbReference type="SUPFAM" id="SSF81383">
    <property type="entry name" value="F-box domain"/>
    <property type="match status" value="1"/>
</dbReference>
<dbReference type="InterPro" id="IPR001810">
    <property type="entry name" value="F-box_dom"/>
</dbReference>
<dbReference type="Pfam" id="PF00646">
    <property type="entry name" value="F-box"/>
    <property type="match status" value="1"/>
</dbReference>
<keyword evidence="3" id="KW-1185">Reference proteome</keyword>
<evidence type="ECO:0000313" key="3">
    <source>
        <dbReference type="Proteomes" id="UP001396334"/>
    </source>
</evidence>
<dbReference type="SMART" id="SM00256">
    <property type="entry name" value="FBOX"/>
    <property type="match status" value="1"/>
</dbReference>
<gene>
    <name evidence="2" type="ORF">V6N11_026846</name>
</gene>
<feature type="domain" description="F-box" evidence="1">
    <location>
        <begin position="52"/>
        <end position="91"/>
    </location>
</feature>
<dbReference type="EMBL" id="JBBPBN010000011">
    <property type="protein sequence ID" value="KAK9029743.1"/>
    <property type="molecule type" value="Genomic_DNA"/>
</dbReference>
<name>A0ABR2SWZ1_9ROSI</name>